<evidence type="ECO:0000259" key="4">
    <source>
        <dbReference type="PROSITE" id="PS51677"/>
    </source>
</evidence>
<sequence length="282" mass="30411">MERRELLTALAAVAVLSLSGCAIDRYAIEPNAQPSPSPTGSPSASPTVSPSRTPTVPPEPTPSPSTAPAEPPVLVKVPLPGGKIYSLPGKGNLLAWTVDDGIDSAVVAAYARFARDSGTRLTFFVNGQNRSWTDNAPALRPMVESGQIQLGNHTFSHPNLLRLSDAGIVNELKKNDAFIRNLYGVSSAPFYRPPYGYTDARTEAVAASIGYRAPVMWYGSLSDSGLITPQQVVDFATSWFLPQHIVIGHANFAPVTTVYPQLLDIIRERNLRTVTLNDVFRV</sequence>
<evidence type="ECO:0000313" key="5">
    <source>
        <dbReference type="EMBL" id="TXN32202.1"/>
    </source>
</evidence>
<keyword evidence="2" id="KW-0378">Hydrolase</keyword>
<evidence type="ECO:0000256" key="1">
    <source>
        <dbReference type="ARBA" id="ARBA00022723"/>
    </source>
</evidence>
<dbReference type="CDD" id="cd10917">
    <property type="entry name" value="CE4_NodB_like_6s_7s"/>
    <property type="match status" value="1"/>
</dbReference>
<gene>
    <name evidence="5" type="ORF">FVP33_03770</name>
</gene>
<proteinExistence type="predicted"/>
<feature type="compositionally biased region" description="Low complexity" evidence="3">
    <location>
        <begin position="40"/>
        <end position="54"/>
    </location>
</feature>
<dbReference type="PROSITE" id="PS51257">
    <property type="entry name" value="PROKAR_LIPOPROTEIN"/>
    <property type="match status" value="1"/>
</dbReference>
<dbReference type="GO" id="GO:0046872">
    <property type="term" value="F:metal ion binding"/>
    <property type="evidence" value="ECO:0007669"/>
    <property type="project" value="UniProtKB-KW"/>
</dbReference>
<evidence type="ECO:0000313" key="6">
    <source>
        <dbReference type="Proteomes" id="UP000321379"/>
    </source>
</evidence>
<dbReference type="GO" id="GO:0016020">
    <property type="term" value="C:membrane"/>
    <property type="evidence" value="ECO:0007669"/>
    <property type="project" value="TreeGrafter"/>
</dbReference>
<dbReference type="InterPro" id="IPR050248">
    <property type="entry name" value="Polysacc_deacetylase_ArnD"/>
</dbReference>
<dbReference type="PROSITE" id="PS51677">
    <property type="entry name" value="NODB"/>
    <property type="match status" value="1"/>
</dbReference>
<protein>
    <submittedName>
        <fullName evidence="5">Polysaccharide deacetylase family protein</fullName>
    </submittedName>
</protein>
<comment type="caution">
    <text evidence="5">The sequence shown here is derived from an EMBL/GenBank/DDBJ whole genome shotgun (WGS) entry which is preliminary data.</text>
</comment>
<dbReference type="Proteomes" id="UP000321379">
    <property type="component" value="Unassembled WGS sequence"/>
</dbReference>
<feature type="region of interest" description="Disordered" evidence="3">
    <location>
        <begin position="29"/>
        <end position="73"/>
    </location>
</feature>
<evidence type="ECO:0000256" key="3">
    <source>
        <dbReference type="SAM" id="MobiDB-lite"/>
    </source>
</evidence>
<dbReference type="InterPro" id="IPR011330">
    <property type="entry name" value="Glyco_hydro/deAcase_b/a-brl"/>
</dbReference>
<feature type="compositionally biased region" description="Pro residues" evidence="3">
    <location>
        <begin position="55"/>
        <end position="71"/>
    </location>
</feature>
<dbReference type="PANTHER" id="PTHR10587:SF133">
    <property type="entry name" value="CHITIN DEACETYLASE 1-RELATED"/>
    <property type="match status" value="1"/>
</dbReference>
<reference evidence="5 6" key="1">
    <citation type="submission" date="2019-08" db="EMBL/GenBank/DDBJ databases">
        <title>Bacterial whole genome sequence for Glaciihabitans sp. CHu50b-6-2.</title>
        <authorList>
            <person name="Jin L."/>
        </authorList>
    </citation>
    <scope>NUCLEOTIDE SEQUENCE [LARGE SCALE GENOMIC DNA]</scope>
    <source>
        <strain evidence="5 6">CHu50b-6-2</strain>
    </source>
</reference>
<feature type="domain" description="NodB homology" evidence="4">
    <location>
        <begin position="92"/>
        <end position="282"/>
    </location>
</feature>
<dbReference type="SUPFAM" id="SSF88713">
    <property type="entry name" value="Glycoside hydrolase/deacetylase"/>
    <property type="match status" value="1"/>
</dbReference>
<keyword evidence="6" id="KW-1185">Reference proteome</keyword>
<evidence type="ECO:0000256" key="2">
    <source>
        <dbReference type="ARBA" id="ARBA00022801"/>
    </source>
</evidence>
<dbReference type="AlphaFoldDB" id="A0A5C8UVZ9"/>
<dbReference type="PANTHER" id="PTHR10587">
    <property type="entry name" value="GLYCOSYL TRANSFERASE-RELATED"/>
    <property type="match status" value="1"/>
</dbReference>
<dbReference type="GO" id="GO:0016810">
    <property type="term" value="F:hydrolase activity, acting on carbon-nitrogen (but not peptide) bonds"/>
    <property type="evidence" value="ECO:0007669"/>
    <property type="project" value="InterPro"/>
</dbReference>
<keyword evidence="1" id="KW-0479">Metal-binding</keyword>
<name>A0A5C8UVZ9_9MICO</name>
<dbReference type="Gene3D" id="3.20.20.370">
    <property type="entry name" value="Glycoside hydrolase/deacetylase"/>
    <property type="match status" value="1"/>
</dbReference>
<dbReference type="Pfam" id="PF01522">
    <property type="entry name" value="Polysacc_deac_1"/>
    <property type="match status" value="1"/>
</dbReference>
<organism evidence="5 6">
    <name type="scientific">Lacisediminihabitans profunda</name>
    <dbReference type="NCBI Taxonomy" id="2594790"/>
    <lineage>
        <taxon>Bacteria</taxon>
        <taxon>Bacillati</taxon>
        <taxon>Actinomycetota</taxon>
        <taxon>Actinomycetes</taxon>
        <taxon>Micrococcales</taxon>
        <taxon>Microbacteriaceae</taxon>
        <taxon>Lacisediminihabitans</taxon>
    </lineage>
</organism>
<dbReference type="GO" id="GO:0005975">
    <property type="term" value="P:carbohydrate metabolic process"/>
    <property type="evidence" value="ECO:0007669"/>
    <property type="project" value="InterPro"/>
</dbReference>
<dbReference type="RefSeq" id="WP_147782299.1">
    <property type="nucleotide sequence ID" value="NZ_VRMG01000004.1"/>
</dbReference>
<accession>A0A5C8UVZ9</accession>
<dbReference type="InterPro" id="IPR002509">
    <property type="entry name" value="NODB_dom"/>
</dbReference>
<dbReference type="EMBL" id="VRMG01000004">
    <property type="protein sequence ID" value="TXN32202.1"/>
    <property type="molecule type" value="Genomic_DNA"/>
</dbReference>